<dbReference type="CTD" id="20325830"/>
<feature type="compositionally biased region" description="Polar residues" evidence="1">
    <location>
        <begin position="20"/>
        <end position="33"/>
    </location>
</feature>
<accession>A0A074ZWR7</accession>
<dbReference type="AlphaFoldDB" id="A0A074ZWR7"/>
<dbReference type="EMBL" id="KL597168">
    <property type="protein sequence ID" value="KER19614.1"/>
    <property type="molecule type" value="Genomic_DNA"/>
</dbReference>
<gene>
    <name evidence="2" type="ORF">T265_11662</name>
</gene>
<protein>
    <submittedName>
        <fullName evidence="2">Uncharacterized protein</fullName>
    </submittedName>
</protein>
<name>A0A074ZWR7_OPIVI</name>
<organism evidence="2 3">
    <name type="scientific">Opisthorchis viverrini</name>
    <name type="common">Southeast Asian liver fluke</name>
    <dbReference type="NCBI Taxonomy" id="6198"/>
    <lineage>
        <taxon>Eukaryota</taxon>
        <taxon>Metazoa</taxon>
        <taxon>Spiralia</taxon>
        <taxon>Lophotrochozoa</taxon>
        <taxon>Platyhelminthes</taxon>
        <taxon>Trematoda</taxon>
        <taxon>Digenea</taxon>
        <taxon>Opisthorchiida</taxon>
        <taxon>Opisthorchiata</taxon>
        <taxon>Opisthorchiidae</taxon>
        <taxon>Opisthorchis</taxon>
    </lineage>
</organism>
<keyword evidence="3" id="KW-1185">Reference proteome</keyword>
<evidence type="ECO:0000313" key="3">
    <source>
        <dbReference type="Proteomes" id="UP000054324"/>
    </source>
</evidence>
<dbReference type="GeneID" id="20325830"/>
<proteinExistence type="predicted"/>
<feature type="region of interest" description="Disordered" evidence="1">
    <location>
        <begin position="20"/>
        <end position="43"/>
    </location>
</feature>
<dbReference type="Proteomes" id="UP000054324">
    <property type="component" value="Unassembled WGS sequence"/>
</dbReference>
<reference evidence="2 3" key="1">
    <citation type="submission" date="2013-11" db="EMBL/GenBank/DDBJ databases">
        <title>Opisthorchis viverrini - life in the bile duct.</title>
        <authorList>
            <person name="Young N.D."/>
            <person name="Nagarajan N."/>
            <person name="Lin S.J."/>
            <person name="Korhonen P.K."/>
            <person name="Jex A.R."/>
            <person name="Hall R.S."/>
            <person name="Safavi-Hemami H."/>
            <person name="Kaewkong W."/>
            <person name="Bertrand D."/>
            <person name="Gao S."/>
            <person name="Seet Q."/>
            <person name="Wongkham S."/>
            <person name="Teh B.T."/>
            <person name="Wongkham C."/>
            <person name="Intapan P.M."/>
            <person name="Maleewong W."/>
            <person name="Yang X."/>
            <person name="Hu M."/>
            <person name="Wang Z."/>
            <person name="Hofmann A."/>
            <person name="Sternberg P.W."/>
            <person name="Tan P."/>
            <person name="Wang J."/>
            <person name="Gasser R.B."/>
        </authorList>
    </citation>
    <scope>NUCLEOTIDE SEQUENCE [LARGE SCALE GENOMIC DNA]</scope>
</reference>
<evidence type="ECO:0000313" key="2">
    <source>
        <dbReference type="EMBL" id="KER19614.1"/>
    </source>
</evidence>
<dbReference type="KEGG" id="ovi:T265_11662"/>
<sequence>MNTSAVVPFWYAVATLPEESTSAEQSPGSSSVDRTSRDAEAGFETRTSVAWKPSYIISTVVVVEDLNVKVGRPSAAASHSAVNTPPSNEAAATFFTNLEVSDRFRYEIFVQAGMAPTYPQRRSLTSAAT</sequence>
<dbReference type="RefSeq" id="XP_009176639.1">
    <property type="nucleotide sequence ID" value="XM_009178375.1"/>
</dbReference>
<evidence type="ECO:0000256" key="1">
    <source>
        <dbReference type="SAM" id="MobiDB-lite"/>
    </source>
</evidence>